<feature type="compositionally biased region" description="Polar residues" evidence="1">
    <location>
        <begin position="97"/>
        <end position="106"/>
    </location>
</feature>
<organism evidence="2 3">
    <name type="scientific">Marmota monax</name>
    <name type="common">Woodchuck</name>
    <dbReference type="NCBI Taxonomy" id="9995"/>
    <lineage>
        <taxon>Eukaryota</taxon>
        <taxon>Metazoa</taxon>
        <taxon>Chordata</taxon>
        <taxon>Craniata</taxon>
        <taxon>Vertebrata</taxon>
        <taxon>Euteleostomi</taxon>
        <taxon>Mammalia</taxon>
        <taxon>Eutheria</taxon>
        <taxon>Euarchontoglires</taxon>
        <taxon>Glires</taxon>
        <taxon>Rodentia</taxon>
        <taxon>Sciuromorpha</taxon>
        <taxon>Sciuridae</taxon>
        <taxon>Xerinae</taxon>
        <taxon>Marmotini</taxon>
        <taxon>Marmota</taxon>
    </lineage>
</organism>
<evidence type="ECO:0000313" key="2">
    <source>
        <dbReference type="EMBL" id="VTJ81690.1"/>
    </source>
</evidence>
<accession>A0A5E4CK66</accession>
<dbReference type="Proteomes" id="UP000335636">
    <property type="component" value="Unassembled WGS sequence"/>
</dbReference>
<feature type="region of interest" description="Disordered" evidence="1">
    <location>
        <begin position="56"/>
        <end position="106"/>
    </location>
</feature>
<protein>
    <submittedName>
        <fullName evidence="2">Uncharacterized protein</fullName>
    </submittedName>
</protein>
<dbReference type="AlphaFoldDB" id="A0A5E4CK66"/>
<reference evidence="2" key="1">
    <citation type="submission" date="2019-04" db="EMBL/GenBank/DDBJ databases">
        <authorList>
            <person name="Alioto T."/>
            <person name="Alioto T."/>
        </authorList>
    </citation>
    <scope>NUCLEOTIDE SEQUENCE [LARGE SCALE GENOMIC DNA]</scope>
</reference>
<dbReference type="EMBL" id="CABDUW010001450">
    <property type="protein sequence ID" value="VTJ81690.1"/>
    <property type="molecule type" value="Genomic_DNA"/>
</dbReference>
<evidence type="ECO:0000313" key="3">
    <source>
        <dbReference type="Proteomes" id="UP000335636"/>
    </source>
</evidence>
<name>A0A5E4CK66_MARMO</name>
<keyword evidence="3" id="KW-1185">Reference proteome</keyword>
<evidence type="ECO:0000256" key="1">
    <source>
        <dbReference type="SAM" id="MobiDB-lite"/>
    </source>
</evidence>
<comment type="caution">
    <text evidence="2">The sequence shown here is derived from an EMBL/GenBank/DDBJ whole genome shotgun (WGS) entry which is preliminary data.</text>
</comment>
<feature type="non-terminal residue" evidence="2">
    <location>
        <position position="106"/>
    </location>
</feature>
<sequence length="106" mass="11576">MRSLAPGLRHQGGGAEQSLLTGWGRRPAALCSHLQTQLSTCCHLETTARTGKIVTKVPAKERHQPGLGRPLPRSLPPRDNSQDWEDPHQGPCHLETTARTGKTITK</sequence>
<proteinExistence type="predicted"/>
<gene>
    <name evidence="2" type="ORF">MONAX_5E010436</name>
</gene>